<feature type="region of interest" description="Disordered" evidence="1">
    <location>
        <begin position="107"/>
        <end position="131"/>
    </location>
</feature>
<proteinExistence type="predicted"/>
<organism evidence="3">
    <name type="scientific">Nothobranchius korthausae</name>
    <dbReference type="NCBI Taxonomy" id="1143690"/>
    <lineage>
        <taxon>Eukaryota</taxon>
        <taxon>Metazoa</taxon>
        <taxon>Chordata</taxon>
        <taxon>Craniata</taxon>
        <taxon>Vertebrata</taxon>
        <taxon>Euteleostomi</taxon>
        <taxon>Actinopterygii</taxon>
        <taxon>Neopterygii</taxon>
        <taxon>Teleostei</taxon>
        <taxon>Neoteleostei</taxon>
        <taxon>Acanthomorphata</taxon>
        <taxon>Ovalentaria</taxon>
        <taxon>Atherinomorphae</taxon>
        <taxon>Cyprinodontiformes</taxon>
        <taxon>Nothobranchiidae</taxon>
        <taxon>Nothobranchius</taxon>
    </lineage>
</organism>
<evidence type="ECO:0000256" key="2">
    <source>
        <dbReference type="SAM" id="SignalP"/>
    </source>
</evidence>
<dbReference type="EMBL" id="HAEB01004467">
    <property type="protein sequence ID" value="SBQ50994.1"/>
    <property type="molecule type" value="Transcribed_RNA"/>
</dbReference>
<evidence type="ECO:0000256" key="1">
    <source>
        <dbReference type="SAM" id="MobiDB-lite"/>
    </source>
</evidence>
<evidence type="ECO:0000313" key="3">
    <source>
        <dbReference type="EMBL" id="SBQ82244.1"/>
    </source>
</evidence>
<feature type="non-terminal residue" evidence="3">
    <location>
        <position position="1"/>
    </location>
</feature>
<dbReference type="AlphaFoldDB" id="A0A1A8HGA1"/>
<feature type="chain" id="PRO_5015056918" evidence="2">
    <location>
        <begin position="17"/>
        <end position="189"/>
    </location>
</feature>
<feature type="signal peptide" evidence="2">
    <location>
        <begin position="1"/>
        <end position="16"/>
    </location>
</feature>
<feature type="region of interest" description="Disordered" evidence="1">
    <location>
        <begin position="151"/>
        <end position="189"/>
    </location>
</feature>
<feature type="non-terminal residue" evidence="3">
    <location>
        <position position="189"/>
    </location>
</feature>
<protein>
    <submittedName>
        <fullName evidence="3">Uncharacterized protein</fullName>
    </submittedName>
</protein>
<reference evidence="3" key="1">
    <citation type="submission" date="2016-05" db="EMBL/GenBank/DDBJ databases">
        <authorList>
            <person name="Lavstsen T."/>
            <person name="Jespersen J.S."/>
        </authorList>
    </citation>
    <scope>NUCLEOTIDE SEQUENCE</scope>
    <source>
        <tissue evidence="3">Brain</tissue>
    </source>
</reference>
<feature type="compositionally biased region" description="Basic and acidic residues" evidence="1">
    <location>
        <begin position="161"/>
        <end position="172"/>
    </location>
</feature>
<gene>
    <name evidence="3" type="primary">Nfu_g_1_021237</name>
</gene>
<sequence>CLLCTLGLFMVCQIGALQSRSHYGESFSSLQLVGQRQKTRLLHILLCICANQHQQLWPPVLSVWRTFLQPHESVTRRTQRQTSYPITPFFLRTCKLNVLVDGAGNHHSNNGVVPGAEEHKSEAQAHPQEGQSPVIELETWSPVRSPQQRLHSAGQIHKHVAHQEEHGEDGSHRIQGGYEDAGFTDAGCQ</sequence>
<keyword evidence="2" id="KW-0732">Signal</keyword>
<accession>A0A1A8HGA1</accession>
<reference evidence="3" key="2">
    <citation type="submission" date="2016-06" db="EMBL/GenBank/DDBJ databases">
        <title>The genome of a short-lived fish provides insights into sex chromosome evolution and the genetic control of aging.</title>
        <authorList>
            <person name="Reichwald K."/>
            <person name="Felder M."/>
            <person name="Petzold A."/>
            <person name="Koch P."/>
            <person name="Groth M."/>
            <person name="Platzer M."/>
        </authorList>
    </citation>
    <scope>NUCLEOTIDE SEQUENCE</scope>
    <source>
        <tissue evidence="3">Brain</tissue>
    </source>
</reference>
<dbReference type="EMBL" id="HAEC01014027">
    <property type="protein sequence ID" value="SBQ82244.1"/>
    <property type="molecule type" value="Transcribed_RNA"/>
</dbReference>
<name>A0A1A8HGA1_9TELE</name>